<protein>
    <submittedName>
        <fullName evidence="1">Uncharacterized protein</fullName>
    </submittedName>
</protein>
<name>A0A9P8C355_9HELO</name>
<keyword evidence="2" id="KW-1185">Reference proteome</keyword>
<sequence length="163" mass="17949">MANQFAASASSGDAPVCLQTLEKPQPTGEENPAKGTKGPLFTHRHETLIVESLMTRNVDSWPLIAFSPAHLVKTVAHFAQLPKEATGARQRFTMATWEVNIVNTLPYAIIFDDLFFFGQLMQPGNERILLNIIPKYWADVPGNTVLGKAENTSTLGSRVRVTI</sequence>
<gene>
    <name evidence="1" type="ORF">BJ875DRAFT_444811</name>
</gene>
<evidence type="ECO:0000313" key="1">
    <source>
        <dbReference type="EMBL" id="KAG9230656.1"/>
    </source>
</evidence>
<comment type="caution">
    <text evidence="1">The sequence shown here is derived from an EMBL/GenBank/DDBJ whole genome shotgun (WGS) entry which is preliminary data.</text>
</comment>
<proteinExistence type="predicted"/>
<dbReference type="AlphaFoldDB" id="A0A9P8C355"/>
<organism evidence="1 2">
    <name type="scientific">Amylocarpus encephaloides</name>
    <dbReference type="NCBI Taxonomy" id="45428"/>
    <lineage>
        <taxon>Eukaryota</taxon>
        <taxon>Fungi</taxon>
        <taxon>Dikarya</taxon>
        <taxon>Ascomycota</taxon>
        <taxon>Pezizomycotina</taxon>
        <taxon>Leotiomycetes</taxon>
        <taxon>Helotiales</taxon>
        <taxon>Helotiales incertae sedis</taxon>
        <taxon>Amylocarpus</taxon>
    </lineage>
</organism>
<evidence type="ECO:0000313" key="2">
    <source>
        <dbReference type="Proteomes" id="UP000824998"/>
    </source>
</evidence>
<reference evidence="1" key="1">
    <citation type="journal article" date="2021" name="IMA Fungus">
        <title>Genomic characterization of three marine fungi, including Emericellopsis atlantica sp. nov. with signatures of a generalist lifestyle and marine biomass degradation.</title>
        <authorList>
            <person name="Hagestad O.C."/>
            <person name="Hou L."/>
            <person name="Andersen J.H."/>
            <person name="Hansen E.H."/>
            <person name="Altermark B."/>
            <person name="Li C."/>
            <person name="Kuhnert E."/>
            <person name="Cox R.J."/>
            <person name="Crous P.W."/>
            <person name="Spatafora J.W."/>
            <person name="Lail K."/>
            <person name="Amirebrahimi M."/>
            <person name="Lipzen A."/>
            <person name="Pangilinan J."/>
            <person name="Andreopoulos W."/>
            <person name="Hayes R.D."/>
            <person name="Ng V."/>
            <person name="Grigoriev I.V."/>
            <person name="Jackson S.A."/>
            <person name="Sutton T.D.S."/>
            <person name="Dobson A.D.W."/>
            <person name="Rama T."/>
        </authorList>
    </citation>
    <scope>NUCLEOTIDE SEQUENCE</scope>
    <source>
        <strain evidence="1">TRa018bII</strain>
    </source>
</reference>
<accession>A0A9P8C355</accession>
<dbReference type="EMBL" id="MU251654">
    <property type="protein sequence ID" value="KAG9230656.1"/>
    <property type="molecule type" value="Genomic_DNA"/>
</dbReference>
<dbReference type="Proteomes" id="UP000824998">
    <property type="component" value="Unassembled WGS sequence"/>
</dbReference>